<dbReference type="KEGG" id="bhc:JFL75_05715"/>
<gene>
    <name evidence="2" type="ORF">JFL75_05715</name>
</gene>
<organism evidence="2 3">
    <name type="scientific">Breznakiella homolactica</name>
    <dbReference type="NCBI Taxonomy" id="2798577"/>
    <lineage>
        <taxon>Bacteria</taxon>
        <taxon>Pseudomonadati</taxon>
        <taxon>Spirochaetota</taxon>
        <taxon>Spirochaetia</taxon>
        <taxon>Spirochaetales</taxon>
        <taxon>Breznakiellaceae</taxon>
        <taxon>Breznakiella</taxon>
    </lineage>
</organism>
<protein>
    <submittedName>
        <fullName evidence="2">Tyrosine-protein phosphatase</fullName>
    </submittedName>
</protein>
<dbReference type="SUPFAM" id="SSF52799">
    <property type="entry name" value="(Phosphotyrosine protein) phosphatases II"/>
    <property type="match status" value="1"/>
</dbReference>
<dbReference type="AlphaFoldDB" id="A0A7T8BBU0"/>
<dbReference type="RefSeq" id="WP_215627719.1">
    <property type="nucleotide sequence ID" value="NZ_CP067089.2"/>
</dbReference>
<dbReference type="PROSITE" id="PS00383">
    <property type="entry name" value="TYR_PHOSPHATASE_1"/>
    <property type="match status" value="1"/>
</dbReference>
<proteinExistence type="inferred from homology"/>
<evidence type="ECO:0000256" key="1">
    <source>
        <dbReference type="ARBA" id="ARBA00009580"/>
    </source>
</evidence>
<dbReference type="InterPro" id="IPR016130">
    <property type="entry name" value="Tyr_Pase_AS"/>
</dbReference>
<reference evidence="2" key="1">
    <citation type="submission" date="2021-01" db="EMBL/GenBank/DDBJ databases">
        <title>Description of Breznakiella homolactica.</title>
        <authorList>
            <person name="Song Y."/>
            <person name="Brune A."/>
        </authorList>
    </citation>
    <scope>NUCLEOTIDE SEQUENCE</scope>
    <source>
        <strain evidence="2">RmG30</strain>
    </source>
</reference>
<dbReference type="InterPro" id="IPR026893">
    <property type="entry name" value="Tyr/Ser_Pase_IphP-type"/>
</dbReference>
<dbReference type="PANTHER" id="PTHR31126:SF1">
    <property type="entry name" value="TYROSINE SPECIFIC PROTEIN PHOSPHATASES DOMAIN-CONTAINING PROTEIN"/>
    <property type="match status" value="1"/>
</dbReference>
<sequence>MLEQTIKKERILPMEGVYNVRDLGGYRTNQGTIVSWGKAYRAGDLNTLTKQDFAVLEERNINTVIDFRDQEEKDAAPDGKIRTVKHWEEIPIEAGNMMELSRAAAHGPQGAALMAELYRVLVRGTISEYTRFFSVISDPACPPFLFHCSAGKDRTGYAAALFLAALGVDRKTIFEDYLLSAECVWEKYRPFRAKTPELAPMFTVAAEYLEAAFDVIETEYGGMENFLSRHLGADLKLLASLYTESP</sequence>
<accession>A0A7T8BBU0</accession>
<dbReference type="EMBL" id="CP067089">
    <property type="protein sequence ID" value="QQO10415.1"/>
    <property type="molecule type" value="Genomic_DNA"/>
</dbReference>
<keyword evidence="3" id="KW-1185">Reference proteome</keyword>
<name>A0A7T8BBU0_9SPIR</name>
<evidence type="ECO:0000313" key="2">
    <source>
        <dbReference type="EMBL" id="QQO10415.1"/>
    </source>
</evidence>
<dbReference type="Pfam" id="PF13350">
    <property type="entry name" value="Y_phosphatase3"/>
    <property type="match status" value="1"/>
</dbReference>
<dbReference type="GO" id="GO:0004721">
    <property type="term" value="F:phosphoprotein phosphatase activity"/>
    <property type="evidence" value="ECO:0007669"/>
    <property type="project" value="InterPro"/>
</dbReference>
<dbReference type="Gene3D" id="3.90.190.10">
    <property type="entry name" value="Protein tyrosine phosphatase superfamily"/>
    <property type="match status" value="1"/>
</dbReference>
<dbReference type="Proteomes" id="UP000595917">
    <property type="component" value="Chromosome"/>
</dbReference>
<comment type="similarity">
    <text evidence="1">Belongs to the protein-tyrosine phosphatase family.</text>
</comment>
<dbReference type="InterPro" id="IPR029021">
    <property type="entry name" value="Prot-tyrosine_phosphatase-like"/>
</dbReference>
<dbReference type="PANTHER" id="PTHR31126">
    <property type="entry name" value="TYROSINE-PROTEIN PHOSPHATASE"/>
    <property type="match status" value="1"/>
</dbReference>
<evidence type="ECO:0000313" key="3">
    <source>
        <dbReference type="Proteomes" id="UP000595917"/>
    </source>
</evidence>